<organism evidence="2 3">
    <name type="scientific">Oryza sativa subsp. japonica</name>
    <name type="common">Rice</name>
    <dbReference type="NCBI Taxonomy" id="39947"/>
    <lineage>
        <taxon>Eukaryota</taxon>
        <taxon>Viridiplantae</taxon>
        <taxon>Streptophyta</taxon>
        <taxon>Embryophyta</taxon>
        <taxon>Tracheophyta</taxon>
        <taxon>Spermatophyta</taxon>
        <taxon>Magnoliopsida</taxon>
        <taxon>Liliopsida</taxon>
        <taxon>Poales</taxon>
        <taxon>Poaceae</taxon>
        <taxon>BOP clade</taxon>
        <taxon>Oryzoideae</taxon>
        <taxon>Oryzeae</taxon>
        <taxon>Oryzinae</taxon>
        <taxon>Oryza</taxon>
        <taxon>Oryza sativa</taxon>
    </lineage>
</organism>
<feature type="non-terminal residue" evidence="2">
    <location>
        <position position="1"/>
    </location>
</feature>
<proteinExistence type="predicted"/>
<reference evidence="2 3" key="3">
    <citation type="journal article" date="2013" name="Rice">
        <title>Improvement of the Oryza sativa Nipponbare reference genome using next generation sequence and optical map data.</title>
        <authorList>
            <person name="Kawahara Y."/>
            <person name="de la Bastide M."/>
            <person name="Hamilton J.P."/>
            <person name="Kanamori H."/>
            <person name="McCombie W.R."/>
            <person name="Ouyang S."/>
            <person name="Schwartz D.C."/>
            <person name="Tanaka T."/>
            <person name="Wu J."/>
            <person name="Zhou S."/>
            <person name="Childs K.L."/>
            <person name="Davidson R.M."/>
            <person name="Lin H."/>
            <person name="Quesada-Ocampo L."/>
            <person name="Vaillancourt B."/>
            <person name="Sakai H."/>
            <person name="Lee S.S."/>
            <person name="Kim J."/>
            <person name="Numa H."/>
            <person name="Itoh T."/>
            <person name="Buell C.R."/>
            <person name="Matsumoto T."/>
        </authorList>
    </citation>
    <scope>NUCLEOTIDE SEQUENCE [LARGE SCALE GENOMIC DNA]</scope>
    <source>
        <strain evidence="3">cv. Nipponbare</strain>
    </source>
</reference>
<protein>
    <submittedName>
        <fullName evidence="2">Os10g0437550 protein</fullName>
    </submittedName>
</protein>
<evidence type="ECO:0000313" key="3">
    <source>
        <dbReference type="Proteomes" id="UP000059680"/>
    </source>
</evidence>
<dbReference type="AlphaFoldDB" id="A0A0P0XV79"/>
<feature type="region of interest" description="Disordered" evidence="1">
    <location>
        <begin position="40"/>
        <end position="113"/>
    </location>
</feature>
<sequence>GRATNGRERHDDRWQGEPGSPPCHLLVATLLFRLRAPSPCCRLREEGPGAAPDPRRHRRPPRSVSSSLPREEGPDAAPDPCRRRRPPRSASSSPAERGRARRHSRPPLSSLRLLIAGATTATTTTARKALSSTPPFYYAHGVM</sequence>
<accession>A0A0P0XV79</accession>
<keyword evidence="3" id="KW-1185">Reference proteome</keyword>
<dbReference type="Proteomes" id="UP000059680">
    <property type="component" value="Chromosome 10"/>
</dbReference>
<name>A0A0P0XV79_ORYSJ</name>
<dbReference type="InParanoid" id="A0A0P0XV79"/>
<feature type="compositionally biased region" description="Basic and acidic residues" evidence="1">
    <location>
        <begin position="1"/>
        <end position="15"/>
    </location>
</feature>
<gene>
    <name evidence="2" type="ordered locus">Os10g0437550</name>
    <name evidence="2" type="ORF">OSNPB_100437550</name>
</gene>
<dbReference type="EMBL" id="AP014966">
    <property type="protein sequence ID" value="BAT11005.1"/>
    <property type="molecule type" value="Genomic_DNA"/>
</dbReference>
<evidence type="ECO:0000313" key="2">
    <source>
        <dbReference type="EMBL" id="BAT11005.1"/>
    </source>
</evidence>
<feature type="region of interest" description="Disordered" evidence="1">
    <location>
        <begin position="1"/>
        <end position="22"/>
    </location>
</feature>
<evidence type="ECO:0000256" key="1">
    <source>
        <dbReference type="SAM" id="MobiDB-lite"/>
    </source>
</evidence>
<dbReference type="PaxDb" id="39947-A0A0P0XV79"/>
<reference evidence="2 3" key="2">
    <citation type="journal article" date="2013" name="Plant Cell Physiol.">
        <title>Rice Annotation Project Database (RAP-DB): an integrative and interactive database for rice genomics.</title>
        <authorList>
            <person name="Sakai H."/>
            <person name="Lee S.S."/>
            <person name="Tanaka T."/>
            <person name="Numa H."/>
            <person name="Kim J."/>
            <person name="Kawahara Y."/>
            <person name="Wakimoto H."/>
            <person name="Yang C.C."/>
            <person name="Iwamoto M."/>
            <person name="Abe T."/>
            <person name="Yamada Y."/>
            <person name="Muto A."/>
            <person name="Inokuchi H."/>
            <person name="Ikemura T."/>
            <person name="Matsumoto T."/>
            <person name="Sasaki T."/>
            <person name="Itoh T."/>
        </authorList>
    </citation>
    <scope>NUCLEOTIDE SEQUENCE [LARGE SCALE GENOMIC DNA]</scope>
    <source>
        <strain evidence="3">cv. Nipponbare</strain>
    </source>
</reference>
<dbReference type="Gramene" id="Os10t0437550-01">
    <property type="protein sequence ID" value="Os10t0437550-01"/>
    <property type="gene ID" value="Os10g0437550"/>
</dbReference>
<reference evidence="3" key="1">
    <citation type="journal article" date="2005" name="Nature">
        <title>The map-based sequence of the rice genome.</title>
        <authorList>
            <consortium name="International rice genome sequencing project (IRGSP)"/>
            <person name="Matsumoto T."/>
            <person name="Wu J."/>
            <person name="Kanamori H."/>
            <person name="Katayose Y."/>
            <person name="Fujisawa M."/>
            <person name="Namiki N."/>
            <person name="Mizuno H."/>
            <person name="Yamamoto K."/>
            <person name="Antonio B.A."/>
            <person name="Baba T."/>
            <person name="Sakata K."/>
            <person name="Nagamura Y."/>
            <person name="Aoki H."/>
            <person name="Arikawa K."/>
            <person name="Arita K."/>
            <person name="Bito T."/>
            <person name="Chiden Y."/>
            <person name="Fujitsuka N."/>
            <person name="Fukunaka R."/>
            <person name="Hamada M."/>
            <person name="Harada C."/>
            <person name="Hayashi A."/>
            <person name="Hijishita S."/>
            <person name="Honda M."/>
            <person name="Hosokawa S."/>
            <person name="Ichikawa Y."/>
            <person name="Idonuma A."/>
            <person name="Iijima M."/>
            <person name="Ikeda M."/>
            <person name="Ikeno M."/>
            <person name="Ito K."/>
            <person name="Ito S."/>
            <person name="Ito T."/>
            <person name="Ito Y."/>
            <person name="Ito Y."/>
            <person name="Iwabuchi A."/>
            <person name="Kamiya K."/>
            <person name="Karasawa W."/>
            <person name="Kurita K."/>
            <person name="Katagiri S."/>
            <person name="Kikuta A."/>
            <person name="Kobayashi H."/>
            <person name="Kobayashi N."/>
            <person name="Machita K."/>
            <person name="Maehara T."/>
            <person name="Masukawa M."/>
            <person name="Mizubayashi T."/>
            <person name="Mukai Y."/>
            <person name="Nagasaki H."/>
            <person name="Nagata Y."/>
            <person name="Naito S."/>
            <person name="Nakashima M."/>
            <person name="Nakama Y."/>
            <person name="Nakamichi Y."/>
            <person name="Nakamura M."/>
            <person name="Meguro A."/>
            <person name="Negishi M."/>
            <person name="Ohta I."/>
            <person name="Ohta T."/>
            <person name="Okamoto M."/>
            <person name="Ono N."/>
            <person name="Saji S."/>
            <person name="Sakaguchi M."/>
            <person name="Sakai K."/>
            <person name="Shibata M."/>
            <person name="Shimokawa T."/>
            <person name="Song J."/>
            <person name="Takazaki Y."/>
            <person name="Terasawa K."/>
            <person name="Tsugane M."/>
            <person name="Tsuji K."/>
            <person name="Ueda S."/>
            <person name="Waki K."/>
            <person name="Yamagata H."/>
            <person name="Yamamoto M."/>
            <person name="Yamamoto S."/>
            <person name="Yamane H."/>
            <person name="Yoshiki S."/>
            <person name="Yoshihara R."/>
            <person name="Yukawa K."/>
            <person name="Zhong H."/>
            <person name="Yano M."/>
            <person name="Yuan Q."/>
            <person name="Ouyang S."/>
            <person name="Liu J."/>
            <person name="Jones K.M."/>
            <person name="Gansberger K."/>
            <person name="Moffat K."/>
            <person name="Hill J."/>
            <person name="Bera J."/>
            <person name="Fadrosh D."/>
            <person name="Jin S."/>
            <person name="Johri S."/>
            <person name="Kim M."/>
            <person name="Overton L."/>
            <person name="Reardon M."/>
            <person name="Tsitrin T."/>
            <person name="Vuong H."/>
            <person name="Weaver B."/>
            <person name="Ciecko A."/>
            <person name="Tallon L."/>
            <person name="Jackson J."/>
            <person name="Pai G."/>
            <person name="Aken S.V."/>
            <person name="Utterback T."/>
            <person name="Reidmuller S."/>
            <person name="Feldblyum T."/>
            <person name="Hsiao J."/>
            <person name="Zismann V."/>
            <person name="Iobst S."/>
            <person name="de Vazeille A.R."/>
            <person name="Buell C.R."/>
            <person name="Ying K."/>
            <person name="Li Y."/>
            <person name="Lu T."/>
            <person name="Huang Y."/>
            <person name="Zhao Q."/>
            <person name="Feng Q."/>
            <person name="Zhang L."/>
            <person name="Zhu J."/>
            <person name="Weng Q."/>
            <person name="Mu J."/>
            <person name="Lu Y."/>
            <person name="Fan D."/>
            <person name="Liu Y."/>
            <person name="Guan J."/>
            <person name="Zhang Y."/>
            <person name="Yu S."/>
            <person name="Liu X."/>
            <person name="Zhang Y."/>
            <person name="Hong G."/>
            <person name="Han B."/>
            <person name="Choisne N."/>
            <person name="Demange N."/>
            <person name="Orjeda G."/>
            <person name="Samain S."/>
            <person name="Cattolico L."/>
            <person name="Pelletier E."/>
            <person name="Couloux A."/>
            <person name="Segurens B."/>
            <person name="Wincker P."/>
            <person name="D'Hont A."/>
            <person name="Scarpelli C."/>
            <person name="Weissenbach J."/>
            <person name="Salanoubat M."/>
            <person name="Quetier F."/>
            <person name="Yu Y."/>
            <person name="Kim H.R."/>
            <person name="Rambo T."/>
            <person name="Currie J."/>
            <person name="Collura K."/>
            <person name="Luo M."/>
            <person name="Yang T."/>
            <person name="Ammiraju J.S.S."/>
            <person name="Engler F."/>
            <person name="Soderlund C."/>
            <person name="Wing R.A."/>
            <person name="Palmer L.E."/>
            <person name="de la Bastide M."/>
            <person name="Spiegel L."/>
            <person name="Nascimento L."/>
            <person name="Zutavern T."/>
            <person name="O'Shaughnessy A."/>
            <person name="Dike S."/>
            <person name="Dedhia N."/>
            <person name="Preston R."/>
            <person name="Balija V."/>
            <person name="McCombie W.R."/>
            <person name="Chow T."/>
            <person name="Chen H."/>
            <person name="Chung M."/>
            <person name="Chen C."/>
            <person name="Shaw J."/>
            <person name="Wu H."/>
            <person name="Hsiao K."/>
            <person name="Chao Y."/>
            <person name="Chu M."/>
            <person name="Cheng C."/>
            <person name="Hour A."/>
            <person name="Lee P."/>
            <person name="Lin S."/>
            <person name="Lin Y."/>
            <person name="Liou J."/>
            <person name="Liu S."/>
            <person name="Hsing Y."/>
            <person name="Raghuvanshi S."/>
            <person name="Mohanty A."/>
            <person name="Bharti A.K."/>
            <person name="Gaur A."/>
            <person name="Gupta V."/>
            <person name="Kumar D."/>
            <person name="Ravi V."/>
            <person name="Vij S."/>
            <person name="Kapur A."/>
            <person name="Khurana P."/>
            <person name="Khurana P."/>
            <person name="Khurana J.P."/>
            <person name="Tyagi A.K."/>
            <person name="Gaikwad K."/>
            <person name="Singh A."/>
            <person name="Dalal V."/>
            <person name="Srivastava S."/>
            <person name="Dixit A."/>
            <person name="Pal A.K."/>
            <person name="Ghazi I.A."/>
            <person name="Yadav M."/>
            <person name="Pandit A."/>
            <person name="Bhargava A."/>
            <person name="Sureshbabu K."/>
            <person name="Batra K."/>
            <person name="Sharma T.R."/>
            <person name="Mohapatra T."/>
            <person name="Singh N.K."/>
            <person name="Messing J."/>
            <person name="Nelson A.B."/>
            <person name="Fuks G."/>
            <person name="Kavchok S."/>
            <person name="Keizer G."/>
            <person name="Linton E."/>
            <person name="Llaca V."/>
            <person name="Song R."/>
            <person name="Tanyolac B."/>
            <person name="Young S."/>
            <person name="Ho-Il K."/>
            <person name="Hahn J.H."/>
            <person name="Sangsakoo G."/>
            <person name="Vanavichit A."/>
            <person name="de Mattos Luiz.A.T."/>
            <person name="Zimmer P.D."/>
            <person name="Malone G."/>
            <person name="Dellagostin O."/>
            <person name="de Oliveira A.C."/>
            <person name="Bevan M."/>
            <person name="Bancroft I."/>
            <person name="Minx P."/>
            <person name="Cordum H."/>
            <person name="Wilson R."/>
            <person name="Cheng Z."/>
            <person name="Jin W."/>
            <person name="Jiang J."/>
            <person name="Leong S.A."/>
            <person name="Iwama H."/>
            <person name="Gojobori T."/>
            <person name="Itoh T."/>
            <person name="Niimura Y."/>
            <person name="Fujii Y."/>
            <person name="Habara T."/>
            <person name="Sakai H."/>
            <person name="Sato Y."/>
            <person name="Wilson G."/>
            <person name="Kumar K."/>
            <person name="McCouch S."/>
            <person name="Juretic N."/>
            <person name="Hoen D."/>
            <person name="Wright S."/>
            <person name="Bruskiewich R."/>
            <person name="Bureau T."/>
            <person name="Miyao A."/>
            <person name="Hirochika H."/>
            <person name="Nishikawa T."/>
            <person name="Kadowaki K."/>
            <person name="Sugiura M."/>
            <person name="Burr B."/>
            <person name="Sasaki T."/>
        </authorList>
    </citation>
    <scope>NUCLEOTIDE SEQUENCE [LARGE SCALE GENOMIC DNA]</scope>
    <source>
        <strain evidence="3">cv. Nipponbare</strain>
    </source>
</reference>